<dbReference type="AlphaFoldDB" id="A0A2M9Z7B1"/>
<dbReference type="Pfam" id="PF00440">
    <property type="entry name" value="TetR_N"/>
    <property type="match status" value="1"/>
</dbReference>
<protein>
    <submittedName>
        <fullName evidence="5">TetR/AcrR family transcriptional regulator</fullName>
    </submittedName>
</protein>
<dbReference type="InterPro" id="IPR009057">
    <property type="entry name" value="Homeodomain-like_sf"/>
</dbReference>
<accession>A0A2M9Z7B1</accession>
<feature type="domain" description="HTH tetR-type" evidence="3">
    <location>
        <begin position="8"/>
        <end position="68"/>
    </location>
</feature>
<organism evidence="5 6">
    <name type="scientific">Leptospira wolffii</name>
    <dbReference type="NCBI Taxonomy" id="409998"/>
    <lineage>
        <taxon>Bacteria</taxon>
        <taxon>Pseudomonadati</taxon>
        <taxon>Spirochaetota</taxon>
        <taxon>Spirochaetia</taxon>
        <taxon>Leptospirales</taxon>
        <taxon>Leptospiraceae</taxon>
        <taxon>Leptospira</taxon>
    </lineage>
</organism>
<dbReference type="RefSeq" id="WP_040508400.1">
    <property type="nucleotide sequence ID" value="NZ_JBHILI010000010.1"/>
</dbReference>
<proteinExistence type="predicted"/>
<evidence type="ECO:0000259" key="3">
    <source>
        <dbReference type="PROSITE" id="PS50977"/>
    </source>
</evidence>
<dbReference type="InterPro" id="IPR001647">
    <property type="entry name" value="HTH_TetR"/>
</dbReference>
<dbReference type="InterPro" id="IPR023772">
    <property type="entry name" value="DNA-bd_HTH_TetR-type_CS"/>
</dbReference>
<dbReference type="InterPro" id="IPR050624">
    <property type="entry name" value="HTH-type_Tx_Regulator"/>
</dbReference>
<dbReference type="SUPFAM" id="SSF46689">
    <property type="entry name" value="Homeodomain-like"/>
    <property type="match status" value="1"/>
</dbReference>
<dbReference type="PROSITE" id="PS01081">
    <property type="entry name" value="HTH_TETR_1"/>
    <property type="match status" value="1"/>
</dbReference>
<sequence length="225" mass="25871">MKREEQSNRVRARILEVSRRLFVNEGYEKATIRRIIDEADITTGSLYHFFKNKEEILLAIAGEVFTEAGEIAERIVGEMDPPLVFAMEVGIQFYLCQKKLSIAETYLAAYRTQGVTEMIGNRGAKRSQVLFEKYNIDFDHQDYLIRTLAFRGVFQSLLEEMVYSGQIDRIRMMSTVIELGLSTFGVPKEEVEIAVEKTFRLLRERSGEIEALAEGLIDIFVNGHR</sequence>
<dbReference type="EMBL" id="JBHILJ010000009">
    <property type="protein sequence ID" value="MFB5737977.1"/>
    <property type="molecule type" value="Genomic_DNA"/>
</dbReference>
<comment type="caution">
    <text evidence="5">The sequence shown here is derived from an EMBL/GenBank/DDBJ whole genome shotgun (WGS) entry which is preliminary data.</text>
</comment>
<keyword evidence="7" id="KW-1185">Reference proteome</keyword>
<reference evidence="4 7" key="2">
    <citation type="submission" date="2024-09" db="EMBL/GenBank/DDBJ databases">
        <title>Taxonomic and Genotyping Characterization of Leptospira Strains isolated from Multiple Sources in Colombia highlights the importance of intermediate species.</title>
        <authorList>
            <person name="Torres Higuera L."/>
            <person name="Rojas Tapias D."/>
            <person name="Jimenez Velasquez S."/>
            <person name="Renjifo Ibanez C."/>
        </authorList>
    </citation>
    <scope>NUCLEOTIDE SEQUENCE [LARGE SCALE GENOMIC DNA]</scope>
    <source>
        <strain evidence="4 7">Lep080</strain>
    </source>
</reference>
<dbReference type="PANTHER" id="PTHR43479">
    <property type="entry name" value="ACREF/ENVCD OPERON REPRESSOR-RELATED"/>
    <property type="match status" value="1"/>
</dbReference>
<dbReference type="EMBL" id="NPDT01000010">
    <property type="protein sequence ID" value="PJZ64321.1"/>
    <property type="molecule type" value="Genomic_DNA"/>
</dbReference>
<dbReference type="PROSITE" id="PS50977">
    <property type="entry name" value="HTH_TETR_2"/>
    <property type="match status" value="1"/>
</dbReference>
<dbReference type="GO" id="GO:0003677">
    <property type="term" value="F:DNA binding"/>
    <property type="evidence" value="ECO:0007669"/>
    <property type="project" value="UniProtKB-UniRule"/>
</dbReference>
<name>A0A2M9Z7B1_9LEPT</name>
<dbReference type="PANTHER" id="PTHR43479:SF11">
    <property type="entry name" value="ACREF_ENVCD OPERON REPRESSOR-RELATED"/>
    <property type="match status" value="1"/>
</dbReference>
<evidence type="ECO:0000256" key="2">
    <source>
        <dbReference type="PROSITE-ProRule" id="PRU00335"/>
    </source>
</evidence>
<reference evidence="5 6" key="1">
    <citation type="submission" date="2017-07" db="EMBL/GenBank/DDBJ databases">
        <title>Leptospira spp. isolated from tropical soils.</title>
        <authorList>
            <person name="Thibeaux R."/>
            <person name="Iraola G."/>
            <person name="Ferres I."/>
            <person name="Bierque E."/>
            <person name="Girault D."/>
            <person name="Soupe-Gilbert M.-E."/>
            <person name="Picardeau M."/>
            <person name="Goarant C."/>
        </authorList>
    </citation>
    <scope>NUCLEOTIDE SEQUENCE [LARGE SCALE GENOMIC DNA]</scope>
    <source>
        <strain evidence="5 6">FH2-C-A2</strain>
    </source>
</reference>
<evidence type="ECO:0000313" key="4">
    <source>
        <dbReference type="EMBL" id="MFB5737977.1"/>
    </source>
</evidence>
<evidence type="ECO:0000313" key="6">
    <source>
        <dbReference type="Proteomes" id="UP000231912"/>
    </source>
</evidence>
<keyword evidence="1 2" id="KW-0238">DNA-binding</keyword>
<dbReference type="Gene3D" id="1.10.357.10">
    <property type="entry name" value="Tetracycline Repressor, domain 2"/>
    <property type="match status" value="1"/>
</dbReference>
<evidence type="ECO:0000313" key="5">
    <source>
        <dbReference type="EMBL" id="PJZ64321.1"/>
    </source>
</evidence>
<dbReference type="Proteomes" id="UP000231912">
    <property type="component" value="Unassembled WGS sequence"/>
</dbReference>
<feature type="DNA-binding region" description="H-T-H motif" evidence="2">
    <location>
        <begin position="31"/>
        <end position="50"/>
    </location>
</feature>
<evidence type="ECO:0000313" key="7">
    <source>
        <dbReference type="Proteomes" id="UP001580391"/>
    </source>
</evidence>
<dbReference type="Proteomes" id="UP001580391">
    <property type="component" value="Unassembled WGS sequence"/>
</dbReference>
<gene>
    <name evidence="4" type="ORF">ACE5IX_15750</name>
    <name evidence="5" type="ORF">CH371_18025</name>
</gene>
<evidence type="ECO:0000256" key="1">
    <source>
        <dbReference type="ARBA" id="ARBA00023125"/>
    </source>
</evidence>
<dbReference type="PRINTS" id="PR00455">
    <property type="entry name" value="HTHTETR"/>
</dbReference>